<reference evidence="1" key="1">
    <citation type="submission" date="2016-03" db="EMBL/GenBank/DDBJ databases">
        <authorList>
            <person name="Ploux O."/>
        </authorList>
    </citation>
    <scope>NUCLEOTIDE SEQUENCE</scope>
    <source>
        <strain evidence="1">UC10</strain>
    </source>
</reference>
<gene>
    <name evidence="1" type="ORF">MHPYR_480019</name>
</gene>
<accession>A0A1Y5PGD7</accession>
<dbReference type="AlphaFoldDB" id="A0A1Y5PGD7"/>
<sequence>MMLACRGATVVLPTFFGNVGLASRRARRGFVQRGLLVVGSGGRGCVGIIGLDFQM</sequence>
<name>A0A1Y5PGD7_9MYCO</name>
<organism evidence="1">
    <name type="scientific">uncultured Mycobacterium sp</name>
    <dbReference type="NCBI Taxonomy" id="171292"/>
    <lineage>
        <taxon>Bacteria</taxon>
        <taxon>Bacillati</taxon>
        <taxon>Actinomycetota</taxon>
        <taxon>Actinomycetes</taxon>
        <taxon>Mycobacteriales</taxon>
        <taxon>Mycobacteriaceae</taxon>
        <taxon>Mycobacterium</taxon>
        <taxon>environmental samples</taxon>
    </lineage>
</organism>
<evidence type="ECO:0000313" key="1">
    <source>
        <dbReference type="EMBL" id="SBS77752.1"/>
    </source>
</evidence>
<dbReference type="EMBL" id="FLQS01000043">
    <property type="protein sequence ID" value="SBS77752.1"/>
    <property type="molecule type" value="Genomic_DNA"/>
</dbReference>
<proteinExistence type="predicted"/>
<protein>
    <submittedName>
        <fullName evidence="1">Uncharacterized protein</fullName>
    </submittedName>
</protein>